<comment type="caution">
    <text evidence="1">The sequence shown here is derived from an EMBL/GenBank/DDBJ whole genome shotgun (WGS) entry which is preliminary data.</text>
</comment>
<evidence type="ECO:0000313" key="2">
    <source>
        <dbReference type="Proteomes" id="UP000233727"/>
    </source>
</evidence>
<name>A0A2N3QNS2_9BIFI</name>
<dbReference type="Proteomes" id="UP000233727">
    <property type="component" value="Unassembled WGS sequence"/>
</dbReference>
<organism evidence="1 2">
    <name type="scientific">Bifidobacterium thermophilum</name>
    <dbReference type="NCBI Taxonomy" id="33905"/>
    <lineage>
        <taxon>Bacteria</taxon>
        <taxon>Bacillati</taxon>
        <taxon>Actinomycetota</taxon>
        <taxon>Actinomycetes</taxon>
        <taxon>Bifidobacteriales</taxon>
        <taxon>Bifidobacteriaceae</taxon>
        <taxon>Bifidobacterium</taxon>
    </lineage>
</organism>
<protein>
    <submittedName>
        <fullName evidence="1">Uncharacterized protein</fullName>
    </submittedName>
</protein>
<sequence>MPLPVVDIPHSTPWETVFHLAQLTDDPHTWMLTGGLMTQLHALMHHVDIRPTTDADFLINVLSYEHSVMRVRNDLITLGFAIRQGSLSQYTTRMVRGNQTVDLLVDNHLSPRQQRRAF</sequence>
<reference evidence="1 2" key="1">
    <citation type="submission" date="2017-10" db="EMBL/GenBank/DDBJ databases">
        <title>Bifidobacterium genomics.</title>
        <authorList>
            <person name="Lugli G.A."/>
            <person name="Milani C."/>
            <person name="Mancabelli L."/>
        </authorList>
    </citation>
    <scope>NUCLEOTIDE SEQUENCE [LARGE SCALE GENOMIC DNA]</scope>
    <source>
        <strain evidence="1 2">1542B</strain>
    </source>
</reference>
<gene>
    <name evidence="1" type="ORF">CQR47_0112</name>
</gene>
<evidence type="ECO:0000313" key="1">
    <source>
        <dbReference type="EMBL" id="PKU93338.1"/>
    </source>
</evidence>
<dbReference type="AlphaFoldDB" id="A0A2N3QNS2"/>
<proteinExistence type="predicted"/>
<dbReference type="GeneID" id="78109077"/>
<dbReference type="RefSeq" id="WP_101451645.1">
    <property type="nucleotide sequence ID" value="NZ_PCGX01000001.1"/>
</dbReference>
<accession>A0A2N3QNS2</accession>
<dbReference type="EMBL" id="PCGY01000002">
    <property type="protein sequence ID" value="PKU93338.1"/>
    <property type="molecule type" value="Genomic_DNA"/>
</dbReference>